<organism evidence="2 3">
    <name type="scientific">Pseudomonas piscis</name>
    <dbReference type="NCBI Taxonomy" id="2614538"/>
    <lineage>
        <taxon>Bacteria</taxon>
        <taxon>Pseudomonadati</taxon>
        <taxon>Pseudomonadota</taxon>
        <taxon>Gammaproteobacteria</taxon>
        <taxon>Pseudomonadales</taxon>
        <taxon>Pseudomonadaceae</taxon>
        <taxon>Pseudomonas</taxon>
    </lineage>
</organism>
<evidence type="ECO:0000313" key="2">
    <source>
        <dbReference type="EMBL" id="MQA54261.1"/>
    </source>
</evidence>
<accession>A0A7X1PLA6</accession>
<dbReference type="EMBL" id="WHUV01000002">
    <property type="protein sequence ID" value="MQA54261.1"/>
    <property type="molecule type" value="Genomic_DNA"/>
</dbReference>
<evidence type="ECO:0000313" key="3">
    <source>
        <dbReference type="Proteomes" id="UP000486534"/>
    </source>
</evidence>
<reference evidence="2 3" key="1">
    <citation type="submission" date="2019-10" db="EMBL/GenBank/DDBJ databases">
        <title>Pseudomonas dajingensis sp. nov., isolated from the profound head ulcers of farmed Murray cod (Maccullochella peelii peelii).</title>
        <authorList>
            <person name="Liu Y."/>
        </authorList>
    </citation>
    <scope>NUCLEOTIDE SEQUENCE [LARGE SCALE GENOMIC DNA]</scope>
    <source>
        <strain evidence="2 3">MC042</strain>
    </source>
</reference>
<evidence type="ECO:0000256" key="1">
    <source>
        <dbReference type="SAM" id="Phobius"/>
    </source>
</evidence>
<keyword evidence="1" id="KW-1133">Transmembrane helix</keyword>
<feature type="transmembrane region" description="Helical" evidence="1">
    <location>
        <begin position="101"/>
        <end position="119"/>
    </location>
</feature>
<keyword evidence="1" id="KW-0472">Membrane</keyword>
<dbReference type="Proteomes" id="UP000486534">
    <property type="component" value="Unassembled WGS sequence"/>
</dbReference>
<dbReference type="RefSeq" id="WP_152897809.1">
    <property type="nucleotide sequence ID" value="NZ_WHUV01000002.1"/>
</dbReference>
<comment type="caution">
    <text evidence="2">The sequence shown here is derived from an EMBL/GenBank/DDBJ whole genome shotgun (WGS) entry which is preliminary data.</text>
</comment>
<protein>
    <submittedName>
        <fullName evidence="2">Uncharacterized protein</fullName>
    </submittedName>
</protein>
<proteinExistence type="predicted"/>
<keyword evidence="1" id="KW-0812">Transmembrane</keyword>
<name>A0A7X1PLA6_9PSED</name>
<sequence>MSDLKKMVLTVKNYDLKASGELDALYSQVRCEDVEGNTFHFKEVVMLAYLRKHGAIVTDSPTTWYYKHLAKNSIVLVAFEKQNGKVEYDLDHMKLVAKSSVLKGIVFTFAAIPAGLIAATATYGLGLLVIPVGLFYGYRSLFKIPGMLRRKTLISDLASHGIVVR</sequence>
<gene>
    <name evidence="2" type="ORF">GDH07_13170</name>
</gene>
<feature type="transmembrane region" description="Helical" evidence="1">
    <location>
        <begin position="125"/>
        <end position="142"/>
    </location>
</feature>
<dbReference type="AlphaFoldDB" id="A0A7X1PLA6"/>